<organism evidence="2 3">
    <name type="scientific">Nocardiopsis coralli</name>
    <dbReference type="NCBI Taxonomy" id="2772213"/>
    <lineage>
        <taxon>Bacteria</taxon>
        <taxon>Bacillati</taxon>
        <taxon>Actinomycetota</taxon>
        <taxon>Actinomycetes</taxon>
        <taxon>Streptosporangiales</taxon>
        <taxon>Nocardiopsidaceae</taxon>
        <taxon>Nocardiopsis</taxon>
    </lineage>
</organism>
<dbReference type="RefSeq" id="WP_193119870.1">
    <property type="nucleotide sequence ID" value="NZ_JADBGI010000001.1"/>
</dbReference>
<proteinExistence type="predicted"/>
<dbReference type="InterPro" id="IPR027417">
    <property type="entry name" value="P-loop_NTPase"/>
</dbReference>
<reference evidence="2 3" key="1">
    <citation type="submission" date="2020-09" db="EMBL/GenBank/DDBJ databases">
        <title>Diversity and distribution of actinomycetes associated with coral in the coast of Hainan.</title>
        <authorList>
            <person name="Li F."/>
        </authorList>
    </citation>
    <scope>NUCLEOTIDE SEQUENCE [LARGE SCALE GENOMIC DNA]</scope>
    <source>
        <strain evidence="2 3">HNM0947</strain>
    </source>
</reference>
<evidence type="ECO:0000313" key="2">
    <source>
        <dbReference type="EMBL" id="MBE2997208.1"/>
    </source>
</evidence>
<dbReference type="SUPFAM" id="SSF52540">
    <property type="entry name" value="P-loop containing nucleoside triphosphate hydrolases"/>
    <property type="match status" value="1"/>
</dbReference>
<feature type="domain" description="Thymidylate kinase-like" evidence="1">
    <location>
        <begin position="7"/>
        <end position="156"/>
    </location>
</feature>
<dbReference type="Proteomes" id="UP000806528">
    <property type="component" value="Unassembled WGS sequence"/>
</dbReference>
<protein>
    <submittedName>
        <fullName evidence="2">AAA family ATPase</fullName>
    </submittedName>
</protein>
<evidence type="ECO:0000259" key="1">
    <source>
        <dbReference type="Pfam" id="PF02223"/>
    </source>
</evidence>
<name>A0ABR9P065_9ACTN</name>
<gene>
    <name evidence="2" type="ORF">IDM40_00615</name>
</gene>
<dbReference type="Pfam" id="PF02223">
    <property type="entry name" value="Thymidylate_kin"/>
    <property type="match status" value="1"/>
</dbReference>
<keyword evidence="3" id="KW-1185">Reference proteome</keyword>
<accession>A0ABR9P065</accession>
<dbReference type="InterPro" id="IPR039430">
    <property type="entry name" value="Thymidylate_kin-like_dom"/>
</dbReference>
<evidence type="ECO:0000313" key="3">
    <source>
        <dbReference type="Proteomes" id="UP000806528"/>
    </source>
</evidence>
<comment type="caution">
    <text evidence="2">The sequence shown here is derived from an EMBL/GenBank/DDBJ whole genome shotgun (WGS) entry which is preliminary data.</text>
</comment>
<dbReference type="EMBL" id="JADBGI010000001">
    <property type="protein sequence ID" value="MBE2997208.1"/>
    <property type="molecule type" value="Genomic_DNA"/>
</dbReference>
<dbReference type="Gene3D" id="3.40.50.300">
    <property type="entry name" value="P-loop containing nucleotide triphosphate hydrolases"/>
    <property type="match status" value="1"/>
</dbReference>
<sequence>MGEFWTLEGIDGAGKSHLLTQLADRHPNATLVRKDARPPSSSPWAEERLTTMHHLTWSYDHAEPVWTYPSRYWVHTLAAWYELFHVTHVAPAVTQGRTVVVDGWHFKHLARMTLSGDAALISLAERVFSALPQPDRVIWLPTSTAVAAQRRSGNAKPSEHGAFLTNQATTSPGSFADYQSRTARLMADLLHEHRAPVRTLAADDPTAELVDLLSEEPRP</sequence>